<name>M5S459_9BACT</name>
<comment type="caution">
    <text evidence="1">The sequence shown here is derived from an EMBL/GenBank/DDBJ whole genome shotgun (WGS) entry which is preliminary data.</text>
</comment>
<reference evidence="1 2" key="1">
    <citation type="journal article" date="2013" name="Mar. Genomics">
        <title>Expression of sulfatases in Rhodopirellula baltica and the diversity of sulfatases in the genus Rhodopirellula.</title>
        <authorList>
            <person name="Wegner C.E."/>
            <person name="Richter-Heitmann T."/>
            <person name="Klindworth A."/>
            <person name="Klockow C."/>
            <person name="Richter M."/>
            <person name="Achstetter T."/>
            <person name="Glockner F.O."/>
            <person name="Harder J."/>
        </authorList>
    </citation>
    <scope>NUCLEOTIDE SEQUENCE [LARGE SCALE GENOMIC DNA]</scope>
    <source>
        <strain evidence="1 2">SM1</strain>
    </source>
</reference>
<dbReference type="RefSeq" id="WP_008694789.1">
    <property type="nucleotide sequence ID" value="NZ_ANOG01000293.1"/>
</dbReference>
<gene>
    <name evidence="1" type="ORF">RMSM_02097</name>
</gene>
<dbReference type="PATRIC" id="fig|1265738.3.peg.2103"/>
<keyword evidence="2" id="KW-1185">Reference proteome</keyword>
<proteinExistence type="predicted"/>
<dbReference type="AlphaFoldDB" id="M5S459"/>
<accession>M5S459</accession>
<evidence type="ECO:0000313" key="2">
    <source>
        <dbReference type="Proteomes" id="UP000011991"/>
    </source>
</evidence>
<dbReference type="EMBL" id="ANOG01000293">
    <property type="protein sequence ID" value="EMI20974.1"/>
    <property type="molecule type" value="Genomic_DNA"/>
</dbReference>
<evidence type="ECO:0000313" key="1">
    <source>
        <dbReference type="EMBL" id="EMI20974.1"/>
    </source>
</evidence>
<dbReference type="Proteomes" id="UP000011991">
    <property type="component" value="Unassembled WGS sequence"/>
</dbReference>
<protein>
    <submittedName>
        <fullName evidence="1">Uncharacterized protein</fullName>
    </submittedName>
</protein>
<dbReference type="OrthoDB" id="9998627at2"/>
<organism evidence="1 2">
    <name type="scientific">Rhodopirellula maiorica SM1</name>
    <dbReference type="NCBI Taxonomy" id="1265738"/>
    <lineage>
        <taxon>Bacteria</taxon>
        <taxon>Pseudomonadati</taxon>
        <taxon>Planctomycetota</taxon>
        <taxon>Planctomycetia</taxon>
        <taxon>Pirellulales</taxon>
        <taxon>Pirellulaceae</taxon>
        <taxon>Novipirellula</taxon>
    </lineage>
</organism>
<sequence>MKTLETIKLQPTSMLELLTIDDDDLSQLRAATSLDFAKQGNAIIATADYRPDNVDAVLQYVETNLQDIEVRHSVWSRFSEEDYKQAPLWVLRFPEVWIDDIDFRHQCEECTRPAVSVDPLVRVESIPGVTHSALSINGQLSVFRTDVCEALESKVSGCKFSPFDRNENYQYLLPQARLTPLIVRESESIGLGDRCSVCHLPTFSSFLGHFVFQQVPGMALTLRMQSSMTIAFSVLGQRNC</sequence>